<gene>
    <name evidence="2" type="ORF">J0S82_018534</name>
</gene>
<feature type="compositionally biased region" description="Low complexity" evidence="1">
    <location>
        <begin position="99"/>
        <end position="110"/>
    </location>
</feature>
<feature type="compositionally biased region" description="Basic residues" evidence="1">
    <location>
        <begin position="67"/>
        <end position="82"/>
    </location>
</feature>
<keyword evidence="3" id="KW-1185">Reference proteome</keyword>
<organism evidence="2 3">
    <name type="scientific">Galemys pyrenaicus</name>
    <name type="common">Iberian desman</name>
    <name type="synonym">Pyrenean desman</name>
    <dbReference type="NCBI Taxonomy" id="202257"/>
    <lineage>
        <taxon>Eukaryota</taxon>
        <taxon>Metazoa</taxon>
        <taxon>Chordata</taxon>
        <taxon>Craniata</taxon>
        <taxon>Vertebrata</taxon>
        <taxon>Euteleostomi</taxon>
        <taxon>Mammalia</taxon>
        <taxon>Eutheria</taxon>
        <taxon>Laurasiatheria</taxon>
        <taxon>Eulipotyphla</taxon>
        <taxon>Talpidae</taxon>
        <taxon>Galemys</taxon>
    </lineage>
</organism>
<accession>A0A8J6AGK2</accession>
<evidence type="ECO:0000313" key="2">
    <source>
        <dbReference type="EMBL" id="KAG8521309.1"/>
    </source>
</evidence>
<reference evidence="2" key="1">
    <citation type="journal article" date="2021" name="Evol. Appl.">
        <title>The genome of the Pyrenean desman and the effects of bottlenecks and inbreeding on the genomic landscape of an endangered species.</title>
        <authorList>
            <person name="Escoda L."/>
            <person name="Castresana J."/>
        </authorList>
    </citation>
    <scope>NUCLEOTIDE SEQUENCE</scope>
    <source>
        <strain evidence="2">IBE-C5619</strain>
    </source>
</reference>
<evidence type="ECO:0000256" key="1">
    <source>
        <dbReference type="SAM" id="MobiDB-lite"/>
    </source>
</evidence>
<protein>
    <submittedName>
        <fullName evidence="2">Uncharacterized protein</fullName>
    </submittedName>
</protein>
<feature type="region of interest" description="Disordered" evidence="1">
    <location>
        <begin position="31"/>
        <end position="132"/>
    </location>
</feature>
<evidence type="ECO:0000313" key="3">
    <source>
        <dbReference type="Proteomes" id="UP000700334"/>
    </source>
</evidence>
<proteinExistence type="predicted"/>
<dbReference type="EMBL" id="JAGFMF010011478">
    <property type="protein sequence ID" value="KAG8521309.1"/>
    <property type="molecule type" value="Genomic_DNA"/>
</dbReference>
<name>A0A8J6AGK2_GALPY</name>
<sequence length="132" mass="13366">MVQERGVFPLSTHDLAPNLFPDVAASGRLSAARRAAATSPLQPGARPPKGGRGESPPPAHLPGPRALRLRLRASRLCSRPRKPPAPPAAAEASQRLGKATAAAATAAVAALLPRGSRSAPASTGAKPSAPQE</sequence>
<dbReference type="AlphaFoldDB" id="A0A8J6AGK2"/>
<dbReference type="Proteomes" id="UP000700334">
    <property type="component" value="Unassembled WGS sequence"/>
</dbReference>
<comment type="caution">
    <text evidence="2">The sequence shown here is derived from an EMBL/GenBank/DDBJ whole genome shotgun (WGS) entry which is preliminary data.</text>
</comment>